<evidence type="ECO:0000313" key="4">
    <source>
        <dbReference type="Proteomes" id="UP000008744"/>
    </source>
</evidence>
<proteinExistence type="predicted"/>
<dbReference type="EMBL" id="CH479179">
    <property type="protein sequence ID" value="EDW24076.1"/>
    <property type="molecule type" value="Genomic_DNA"/>
</dbReference>
<feature type="domain" description="Kazal-like" evidence="2">
    <location>
        <begin position="65"/>
        <end position="123"/>
    </location>
</feature>
<evidence type="ECO:0000259" key="2">
    <source>
        <dbReference type="PROSITE" id="PS51465"/>
    </source>
</evidence>
<feature type="signal peptide" evidence="1">
    <location>
        <begin position="1"/>
        <end position="20"/>
    </location>
</feature>
<keyword evidence="1" id="KW-0732">Signal</keyword>
<dbReference type="HOGENOM" id="CLU_082842_0_0_1"/>
<dbReference type="AlphaFoldDB" id="B4G2N1"/>
<evidence type="ECO:0000256" key="1">
    <source>
        <dbReference type="SAM" id="SignalP"/>
    </source>
</evidence>
<dbReference type="OrthoDB" id="8056624at2759"/>
<dbReference type="eggNOG" id="ENOG502T8MY">
    <property type="taxonomic scope" value="Eukaryota"/>
</dbReference>
<evidence type="ECO:0000313" key="3">
    <source>
        <dbReference type="EMBL" id="EDW24076.1"/>
    </source>
</evidence>
<dbReference type="Proteomes" id="UP000008744">
    <property type="component" value="Unassembled WGS sequence"/>
</dbReference>
<dbReference type="PROSITE" id="PS51465">
    <property type="entry name" value="KAZAL_2"/>
    <property type="match status" value="1"/>
</dbReference>
<accession>B4G2N1</accession>
<reference evidence="3 4" key="1">
    <citation type="journal article" date="2007" name="Nature">
        <title>Evolution of genes and genomes on the Drosophila phylogeny.</title>
        <authorList>
            <consortium name="Drosophila 12 Genomes Consortium"/>
            <person name="Clark A.G."/>
            <person name="Eisen M.B."/>
            <person name="Smith D.R."/>
            <person name="Bergman C.M."/>
            <person name="Oliver B."/>
            <person name="Markow T.A."/>
            <person name="Kaufman T.C."/>
            <person name="Kellis M."/>
            <person name="Gelbart W."/>
            <person name="Iyer V.N."/>
            <person name="Pollard D.A."/>
            <person name="Sackton T.B."/>
            <person name="Larracuente A.M."/>
            <person name="Singh N.D."/>
            <person name="Abad J.P."/>
            <person name="Abt D.N."/>
            <person name="Adryan B."/>
            <person name="Aguade M."/>
            <person name="Akashi H."/>
            <person name="Anderson W.W."/>
            <person name="Aquadro C.F."/>
            <person name="Ardell D.H."/>
            <person name="Arguello R."/>
            <person name="Artieri C.G."/>
            <person name="Barbash D.A."/>
            <person name="Barker D."/>
            <person name="Barsanti P."/>
            <person name="Batterham P."/>
            <person name="Batzoglou S."/>
            <person name="Begun D."/>
            <person name="Bhutkar A."/>
            <person name="Blanco E."/>
            <person name="Bosak S.A."/>
            <person name="Bradley R.K."/>
            <person name="Brand A.D."/>
            <person name="Brent M.R."/>
            <person name="Brooks A.N."/>
            <person name="Brown R.H."/>
            <person name="Butlin R.K."/>
            <person name="Caggese C."/>
            <person name="Calvi B.R."/>
            <person name="Bernardo de Carvalho A."/>
            <person name="Caspi A."/>
            <person name="Castrezana S."/>
            <person name="Celniker S.E."/>
            <person name="Chang J.L."/>
            <person name="Chapple C."/>
            <person name="Chatterji S."/>
            <person name="Chinwalla A."/>
            <person name="Civetta A."/>
            <person name="Clifton S.W."/>
            <person name="Comeron J.M."/>
            <person name="Costello J.C."/>
            <person name="Coyne J.A."/>
            <person name="Daub J."/>
            <person name="David R.G."/>
            <person name="Delcher A.L."/>
            <person name="Delehaunty K."/>
            <person name="Do C.B."/>
            <person name="Ebling H."/>
            <person name="Edwards K."/>
            <person name="Eickbush T."/>
            <person name="Evans J.D."/>
            <person name="Filipski A."/>
            <person name="Findeiss S."/>
            <person name="Freyhult E."/>
            <person name="Fulton L."/>
            <person name="Fulton R."/>
            <person name="Garcia A.C."/>
            <person name="Gardiner A."/>
            <person name="Garfield D.A."/>
            <person name="Garvin B.E."/>
            <person name="Gibson G."/>
            <person name="Gilbert D."/>
            <person name="Gnerre S."/>
            <person name="Godfrey J."/>
            <person name="Good R."/>
            <person name="Gotea V."/>
            <person name="Gravely B."/>
            <person name="Greenberg A.J."/>
            <person name="Griffiths-Jones S."/>
            <person name="Gross S."/>
            <person name="Guigo R."/>
            <person name="Gustafson E.A."/>
            <person name="Haerty W."/>
            <person name="Hahn M.W."/>
            <person name="Halligan D.L."/>
            <person name="Halpern A.L."/>
            <person name="Halter G.M."/>
            <person name="Han M.V."/>
            <person name="Heger A."/>
            <person name="Hillier L."/>
            <person name="Hinrichs A.S."/>
            <person name="Holmes I."/>
            <person name="Hoskins R.A."/>
            <person name="Hubisz M.J."/>
            <person name="Hultmark D."/>
            <person name="Huntley M.A."/>
            <person name="Jaffe D.B."/>
            <person name="Jagadeeshan S."/>
            <person name="Jeck W.R."/>
            <person name="Johnson J."/>
            <person name="Jones C.D."/>
            <person name="Jordan W.C."/>
            <person name="Karpen G.H."/>
            <person name="Kataoka E."/>
            <person name="Keightley P.D."/>
            <person name="Kheradpour P."/>
            <person name="Kirkness E.F."/>
            <person name="Koerich L.B."/>
            <person name="Kristiansen K."/>
            <person name="Kudrna D."/>
            <person name="Kulathinal R.J."/>
            <person name="Kumar S."/>
            <person name="Kwok R."/>
            <person name="Lander E."/>
            <person name="Langley C.H."/>
            <person name="Lapoint R."/>
            <person name="Lazzaro B.P."/>
            <person name="Lee S.J."/>
            <person name="Levesque L."/>
            <person name="Li R."/>
            <person name="Lin C.F."/>
            <person name="Lin M.F."/>
            <person name="Lindblad-Toh K."/>
            <person name="Llopart A."/>
            <person name="Long M."/>
            <person name="Low L."/>
            <person name="Lozovsky E."/>
            <person name="Lu J."/>
            <person name="Luo M."/>
            <person name="Machado C.A."/>
            <person name="Makalowski W."/>
            <person name="Marzo M."/>
            <person name="Matsuda M."/>
            <person name="Matzkin L."/>
            <person name="McAllister B."/>
            <person name="McBride C.S."/>
            <person name="McKernan B."/>
            <person name="McKernan K."/>
            <person name="Mendez-Lago M."/>
            <person name="Minx P."/>
            <person name="Mollenhauer M.U."/>
            <person name="Montooth K."/>
            <person name="Mount S.M."/>
            <person name="Mu X."/>
            <person name="Myers E."/>
            <person name="Negre B."/>
            <person name="Newfeld S."/>
            <person name="Nielsen R."/>
            <person name="Noor M.A."/>
            <person name="O'Grady P."/>
            <person name="Pachter L."/>
            <person name="Papaceit M."/>
            <person name="Parisi M.J."/>
            <person name="Parisi M."/>
            <person name="Parts L."/>
            <person name="Pedersen J.S."/>
            <person name="Pesole G."/>
            <person name="Phillippy A.M."/>
            <person name="Ponting C.P."/>
            <person name="Pop M."/>
            <person name="Porcelli D."/>
            <person name="Powell J.R."/>
            <person name="Prohaska S."/>
            <person name="Pruitt K."/>
            <person name="Puig M."/>
            <person name="Quesneville H."/>
            <person name="Ram K.R."/>
            <person name="Rand D."/>
            <person name="Rasmussen M.D."/>
            <person name="Reed L.K."/>
            <person name="Reenan R."/>
            <person name="Reily A."/>
            <person name="Remington K.A."/>
            <person name="Rieger T.T."/>
            <person name="Ritchie M.G."/>
            <person name="Robin C."/>
            <person name="Rogers Y.H."/>
            <person name="Rohde C."/>
            <person name="Rozas J."/>
            <person name="Rubenfield M.J."/>
            <person name="Ruiz A."/>
            <person name="Russo S."/>
            <person name="Salzberg S.L."/>
            <person name="Sanchez-Gracia A."/>
            <person name="Saranga D.J."/>
            <person name="Sato H."/>
            <person name="Schaeffer S.W."/>
            <person name="Schatz M.C."/>
            <person name="Schlenke T."/>
            <person name="Schwartz R."/>
            <person name="Segarra C."/>
            <person name="Singh R.S."/>
            <person name="Sirot L."/>
            <person name="Sirota M."/>
            <person name="Sisneros N.B."/>
            <person name="Smith C.D."/>
            <person name="Smith T.F."/>
            <person name="Spieth J."/>
            <person name="Stage D.E."/>
            <person name="Stark A."/>
            <person name="Stephan W."/>
            <person name="Strausberg R.L."/>
            <person name="Strempel S."/>
            <person name="Sturgill D."/>
            <person name="Sutton G."/>
            <person name="Sutton G.G."/>
            <person name="Tao W."/>
            <person name="Teichmann S."/>
            <person name="Tobari Y.N."/>
            <person name="Tomimura Y."/>
            <person name="Tsolas J.M."/>
            <person name="Valente V.L."/>
            <person name="Venter E."/>
            <person name="Venter J.C."/>
            <person name="Vicario S."/>
            <person name="Vieira F.G."/>
            <person name="Vilella A.J."/>
            <person name="Villasante A."/>
            <person name="Walenz B."/>
            <person name="Wang J."/>
            <person name="Wasserman M."/>
            <person name="Watts T."/>
            <person name="Wilson D."/>
            <person name="Wilson R.K."/>
            <person name="Wing R.A."/>
            <person name="Wolfner M.F."/>
            <person name="Wong A."/>
            <person name="Wong G.K."/>
            <person name="Wu C.I."/>
            <person name="Wu G."/>
            <person name="Yamamoto D."/>
            <person name="Yang H.P."/>
            <person name="Yang S.P."/>
            <person name="Yorke J.A."/>
            <person name="Yoshida K."/>
            <person name="Zdobnov E."/>
            <person name="Zhang P."/>
            <person name="Zhang Y."/>
            <person name="Zimin A.V."/>
            <person name="Baldwin J."/>
            <person name="Abdouelleil A."/>
            <person name="Abdulkadir J."/>
            <person name="Abebe A."/>
            <person name="Abera B."/>
            <person name="Abreu J."/>
            <person name="Acer S.C."/>
            <person name="Aftuck L."/>
            <person name="Alexander A."/>
            <person name="An P."/>
            <person name="Anderson E."/>
            <person name="Anderson S."/>
            <person name="Arachi H."/>
            <person name="Azer M."/>
            <person name="Bachantsang P."/>
            <person name="Barry A."/>
            <person name="Bayul T."/>
            <person name="Berlin A."/>
            <person name="Bessette D."/>
            <person name="Bloom T."/>
            <person name="Blye J."/>
            <person name="Boguslavskiy L."/>
            <person name="Bonnet C."/>
            <person name="Boukhgalter B."/>
            <person name="Bourzgui I."/>
            <person name="Brown A."/>
            <person name="Cahill P."/>
            <person name="Channer S."/>
            <person name="Cheshatsang Y."/>
            <person name="Chuda L."/>
            <person name="Citroen M."/>
            <person name="Collymore A."/>
            <person name="Cooke P."/>
            <person name="Costello M."/>
            <person name="D'Aco K."/>
            <person name="Daza R."/>
            <person name="De Haan G."/>
            <person name="DeGray S."/>
            <person name="DeMaso C."/>
            <person name="Dhargay N."/>
            <person name="Dooley K."/>
            <person name="Dooley E."/>
            <person name="Doricent M."/>
            <person name="Dorje P."/>
            <person name="Dorjee K."/>
            <person name="Dupes A."/>
            <person name="Elong R."/>
            <person name="Falk J."/>
            <person name="Farina A."/>
            <person name="Faro S."/>
            <person name="Ferguson D."/>
            <person name="Fisher S."/>
            <person name="Foley C.D."/>
            <person name="Franke A."/>
            <person name="Friedrich D."/>
            <person name="Gadbois L."/>
            <person name="Gearin G."/>
            <person name="Gearin C.R."/>
            <person name="Giannoukos G."/>
            <person name="Goode T."/>
            <person name="Graham J."/>
            <person name="Grandbois E."/>
            <person name="Grewal S."/>
            <person name="Gyaltsen K."/>
            <person name="Hafez N."/>
            <person name="Hagos B."/>
            <person name="Hall J."/>
            <person name="Henson C."/>
            <person name="Hollinger A."/>
            <person name="Honan T."/>
            <person name="Huard M.D."/>
            <person name="Hughes L."/>
            <person name="Hurhula B."/>
            <person name="Husby M.E."/>
            <person name="Kamat A."/>
            <person name="Kanga B."/>
            <person name="Kashin S."/>
            <person name="Khazanovich D."/>
            <person name="Kisner P."/>
            <person name="Lance K."/>
            <person name="Lara M."/>
            <person name="Lee W."/>
            <person name="Lennon N."/>
            <person name="Letendre F."/>
            <person name="LeVine R."/>
            <person name="Lipovsky A."/>
            <person name="Liu X."/>
            <person name="Liu J."/>
            <person name="Liu S."/>
            <person name="Lokyitsang T."/>
            <person name="Lokyitsang Y."/>
            <person name="Lubonja R."/>
            <person name="Lui A."/>
            <person name="MacDonald P."/>
            <person name="Magnisalis V."/>
            <person name="Maru K."/>
            <person name="Matthews C."/>
            <person name="McCusker W."/>
            <person name="McDonough S."/>
            <person name="Mehta T."/>
            <person name="Meldrim J."/>
            <person name="Meneus L."/>
            <person name="Mihai O."/>
            <person name="Mihalev A."/>
            <person name="Mihova T."/>
            <person name="Mittelman R."/>
            <person name="Mlenga V."/>
            <person name="Montmayeur A."/>
            <person name="Mulrain L."/>
            <person name="Navidi A."/>
            <person name="Naylor J."/>
            <person name="Negash T."/>
            <person name="Nguyen T."/>
            <person name="Nguyen N."/>
            <person name="Nicol R."/>
            <person name="Norbu C."/>
            <person name="Norbu N."/>
            <person name="Novod N."/>
            <person name="O'Neill B."/>
            <person name="Osman S."/>
            <person name="Markiewicz E."/>
            <person name="Oyono O.L."/>
            <person name="Patti C."/>
            <person name="Phunkhang P."/>
            <person name="Pierre F."/>
            <person name="Priest M."/>
            <person name="Raghuraman S."/>
            <person name="Rege F."/>
            <person name="Reyes R."/>
            <person name="Rise C."/>
            <person name="Rogov P."/>
            <person name="Ross K."/>
            <person name="Ryan E."/>
            <person name="Settipalli S."/>
            <person name="Shea T."/>
            <person name="Sherpa N."/>
            <person name="Shi L."/>
            <person name="Shih D."/>
            <person name="Sparrow T."/>
            <person name="Spaulding J."/>
            <person name="Stalker J."/>
            <person name="Stange-Thomann N."/>
            <person name="Stavropoulos S."/>
            <person name="Stone C."/>
            <person name="Strader C."/>
            <person name="Tesfaye S."/>
            <person name="Thomson T."/>
            <person name="Thoulutsang Y."/>
            <person name="Thoulutsang D."/>
            <person name="Topham K."/>
            <person name="Topping I."/>
            <person name="Tsamla T."/>
            <person name="Vassiliev H."/>
            <person name="Vo A."/>
            <person name="Wangchuk T."/>
            <person name="Wangdi T."/>
            <person name="Weiand M."/>
            <person name="Wilkinson J."/>
            <person name="Wilson A."/>
            <person name="Yadav S."/>
            <person name="Young G."/>
            <person name="Yu Q."/>
            <person name="Zembek L."/>
            <person name="Zhong D."/>
            <person name="Zimmer A."/>
            <person name="Zwirko Z."/>
            <person name="Jaffe D.B."/>
            <person name="Alvarez P."/>
            <person name="Brockman W."/>
            <person name="Butler J."/>
            <person name="Chin C."/>
            <person name="Gnerre S."/>
            <person name="Grabherr M."/>
            <person name="Kleber M."/>
            <person name="Mauceli E."/>
            <person name="MacCallum I."/>
        </authorList>
    </citation>
    <scope>NUCLEOTIDE SEQUENCE [LARGE SCALE GENOMIC DNA]</scope>
    <source>
        <strain evidence="4">MSH-3 / Tucson 14011-0111.49</strain>
    </source>
</reference>
<name>B4G2N1_DROPE</name>
<dbReference type="OMA" id="ITTKMEC"/>
<sequence>MKSFLSVCVLLALALSQVKANCSGDCPDTEEVVWALSPGGGGCSVFRNKCYFDKANCTRKPPLTITTKEECQKKCADICPAIYQPTFGIYKGQTRNFGNECEKIVYTCRTGEISANCSGNCPDTEQVVWALSPGGGGCSVFRNKCYFAKANSLTITTKEKCQSLCPEICPLLYRPTTGNYRGQIREFSNDCEKNVHSCRTGESKCASESL</sequence>
<dbReference type="Gene3D" id="3.30.60.30">
    <property type="match status" value="3"/>
</dbReference>
<protein>
    <submittedName>
        <fullName evidence="3">GL23573</fullName>
    </submittedName>
</protein>
<dbReference type="InterPro" id="IPR002350">
    <property type="entry name" value="Kazal_dom"/>
</dbReference>
<gene>
    <name evidence="3" type="primary">Dper\GL23573</name>
    <name evidence="3" type="ORF">Dper_GL23573</name>
</gene>
<organism evidence="4">
    <name type="scientific">Drosophila persimilis</name>
    <name type="common">Fruit fly</name>
    <dbReference type="NCBI Taxonomy" id="7234"/>
    <lineage>
        <taxon>Eukaryota</taxon>
        <taxon>Metazoa</taxon>
        <taxon>Ecdysozoa</taxon>
        <taxon>Arthropoda</taxon>
        <taxon>Hexapoda</taxon>
        <taxon>Insecta</taxon>
        <taxon>Pterygota</taxon>
        <taxon>Neoptera</taxon>
        <taxon>Endopterygota</taxon>
        <taxon>Diptera</taxon>
        <taxon>Brachycera</taxon>
        <taxon>Muscomorpha</taxon>
        <taxon>Ephydroidea</taxon>
        <taxon>Drosophilidae</taxon>
        <taxon>Drosophila</taxon>
        <taxon>Sophophora</taxon>
    </lineage>
</organism>
<dbReference type="PhylomeDB" id="B4G2N1"/>
<feature type="chain" id="PRO_5002802797" evidence="1">
    <location>
        <begin position="21"/>
        <end position="210"/>
    </location>
</feature>
<keyword evidence="4" id="KW-1185">Reference proteome</keyword>